<evidence type="ECO:0000256" key="1">
    <source>
        <dbReference type="PROSITE-ProRule" id="PRU00285"/>
    </source>
</evidence>
<dbReference type="Proteomes" id="UP000031668">
    <property type="component" value="Unassembled WGS sequence"/>
</dbReference>
<dbReference type="OMA" id="IPKENDF"/>
<dbReference type="OrthoDB" id="1431247at2759"/>
<comment type="similarity">
    <text evidence="1 2">Belongs to the small heat shock protein (HSP20) family.</text>
</comment>
<organism evidence="5 6">
    <name type="scientific">Thelohanellus kitauei</name>
    <name type="common">Myxosporean</name>
    <dbReference type="NCBI Taxonomy" id="669202"/>
    <lineage>
        <taxon>Eukaryota</taxon>
        <taxon>Metazoa</taxon>
        <taxon>Cnidaria</taxon>
        <taxon>Myxozoa</taxon>
        <taxon>Myxosporea</taxon>
        <taxon>Bivalvulida</taxon>
        <taxon>Platysporina</taxon>
        <taxon>Myxobolidae</taxon>
        <taxon>Thelohanellus</taxon>
    </lineage>
</organism>
<accession>A0A0C2J7M7</accession>
<feature type="region of interest" description="Disordered" evidence="3">
    <location>
        <begin position="226"/>
        <end position="245"/>
    </location>
</feature>
<dbReference type="CDD" id="cd06526">
    <property type="entry name" value="metazoan_ACD"/>
    <property type="match status" value="1"/>
</dbReference>
<gene>
    <name evidence="5" type="ORF">RF11_08184</name>
</gene>
<dbReference type="GO" id="GO:0005634">
    <property type="term" value="C:nucleus"/>
    <property type="evidence" value="ECO:0007669"/>
    <property type="project" value="TreeGrafter"/>
</dbReference>
<dbReference type="PANTHER" id="PTHR45640:SF26">
    <property type="entry name" value="RE23625P"/>
    <property type="match status" value="1"/>
</dbReference>
<evidence type="ECO:0000313" key="6">
    <source>
        <dbReference type="Proteomes" id="UP000031668"/>
    </source>
</evidence>
<dbReference type="EMBL" id="JWZT01000640">
    <property type="protein sequence ID" value="KII73814.1"/>
    <property type="molecule type" value="Genomic_DNA"/>
</dbReference>
<proteinExistence type="inferred from homology"/>
<dbReference type="CDD" id="cd06464">
    <property type="entry name" value="ACD_sHsps-like"/>
    <property type="match status" value="1"/>
</dbReference>
<evidence type="ECO:0000313" key="5">
    <source>
        <dbReference type="EMBL" id="KII73814.1"/>
    </source>
</evidence>
<dbReference type="GO" id="GO:0042026">
    <property type="term" value="P:protein refolding"/>
    <property type="evidence" value="ECO:0007669"/>
    <property type="project" value="TreeGrafter"/>
</dbReference>
<reference evidence="5 6" key="1">
    <citation type="journal article" date="2014" name="Genome Biol. Evol.">
        <title>The genome of the myxosporean Thelohanellus kitauei shows adaptations to nutrient acquisition within its fish host.</title>
        <authorList>
            <person name="Yang Y."/>
            <person name="Xiong J."/>
            <person name="Zhou Z."/>
            <person name="Huo F."/>
            <person name="Miao W."/>
            <person name="Ran C."/>
            <person name="Liu Y."/>
            <person name="Zhang J."/>
            <person name="Feng J."/>
            <person name="Wang M."/>
            <person name="Wang M."/>
            <person name="Wang L."/>
            <person name="Yao B."/>
        </authorList>
    </citation>
    <scope>NUCLEOTIDE SEQUENCE [LARGE SCALE GENOMIC DNA]</scope>
    <source>
        <strain evidence="5">Wuqing</strain>
    </source>
</reference>
<dbReference type="GO" id="GO:0009408">
    <property type="term" value="P:response to heat"/>
    <property type="evidence" value="ECO:0007669"/>
    <property type="project" value="TreeGrafter"/>
</dbReference>
<feature type="domain" description="SHSP" evidence="4">
    <location>
        <begin position="130"/>
        <end position="244"/>
    </location>
</feature>
<evidence type="ECO:0000256" key="3">
    <source>
        <dbReference type="SAM" id="MobiDB-lite"/>
    </source>
</evidence>
<dbReference type="Pfam" id="PF00011">
    <property type="entry name" value="HSP20"/>
    <property type="match status" value="2"/>
</dbReference>
<dbReference type="GO" id="GO:0005737">
    <property type="term" value="C:cytoplasm"/>
    <property type="evidence" value="ECO:0007669"/>
    <property type="project" value="TreeGrafter"/>
</dbReference>
<dbReference type="PANTHER" id="PTHR45640">
    <property type="entry name" value="HEAT SHOCK PROTEIN HSP-12.2-RELATED"/>
    <property type="match status" value="1"/>
</dbReference>
<evidence type="ECO:0000259" key="4">
    <source>
        <dbReference type="PROSITE" id="PS01031"/>
    </source>
</evidence>
<dbReference type="InterPro" id="IPR002068">
    <property type="entry name" value="A-crystallin/Hsp20_dom"/>
</dbReference>
<dbReference type="GO" id="GO:0051082">
    <property type="term" value="F:unfolded protein binding"/>
    <property type="evidence" value="ECO:0007669"/>
    <property type="project" value="TreeGrafter"/>
</dbReference>
<evidence type="ECO:0000256" key="2">
    <source>
        <dbReference type="RuleBase" id="RU003616"/>
    </source>
</evidence>
<dbReference type="SUPFAM" id="SSF49764">
    <property type="entry name" value="HSP20-like chaperones"/>
    <property type="match status" value="2"/>
</dbReference>
<dbReference type="InterPro" id="IPR008978">
    <property type="entry name" value="HSP20-like_chaperone"/>
</dbReference>
<comment type="caution">
    <text evidence="5">The sequence shown here is derived from an EMBL/GenBank/DDBJ whole genome shotgun (WGS) entry which is preliminary data.</text>
</comment>
<sequence>MAKPKASKGVVSKRVPVYPPTQDPFERFWGLTPSFFRTFFNPFEGFPEFLKHPKKHNIYIDVGKDYTPNDIHTTIDNGKLKVSGKAQVHDQHGTSSHEFTKEYVLPKDVKVETMTTQMDPYGGLRISFDRTHPEHVPDLENLSTPEQYHIKLRVDGFNPDDISVTTEGKDLVIEGRHDKEESSVDGTSHFRESGHYKRKLSLGPDVLEGTLKAKYTKSGELEIMASRDPKKALSEQRKLQIEKEK</sequence>
<dbReference type="Gene3D" id="2.60.40.790">
    <property type="match status" value="2"/>
</dbReference>
<name>A0A0C2J7M7_THEKT</name>
<protein>
    <recommendedName>
        <fullName evidence="4">SHSP domain-containing protein</fullName>
    </recommendedName>
</protein>
<dbReference type="PROSITE" id="PS01031">
    <property type="entry name" value="SHSP"/>
    <property type="match status" value="1"/>
</dbReference>
<dbReference type="AlphaFoldDB" id="A0A0C2J7M7"/>
<dbReference type="InterPro" id="IPR001436">
    <property type="entry name" value="Alpha-crystallin/sHSP_animal"/>
</dbReference>
<keyword evidence="6" id="KW-1185">Reference proteome</keyword>